<reference evidence="3" key="1">
    <citation type="journal article" date="2019" name="Int. J. Syst. Evol. Microbiol.">
        <title>The Global Catalogue of Microorganisms (GCM) 10K type strain sequencing project: providing services to taxonomists for standard genome sequencing and annotation.</title>
        <authorList>
            <consortium name="The Broad Institute Genomics Platform"/>
            <consortium name="The Broad Institute Genome Sequencing Center for Infectious Disease"/>
            <person name="Wu L."/>
            <person name="Ma J."/>
        </authorList>
    </citation>
    <scope>NUCLEOTIDE SEQUENCE [LARGE SCALE GENOMIC DNA]</scope>
    <source>
        <strain evidence="3">KCTC 22558</strain>
    </source>
</reference>
<gene>
    <name evidence="2" type="ORF">GCM10008101_11510</name>
</gene>
<evidence type="ECO:0000313" key="3">
    <source>
        <dbReference type="Proteomes" id="UP000643403"/>
    </source>
</evidence>
<dbReference type="CDD" id="cd01081">
    <property type="entry name" value="Aldose_epim"/>
    <property type="match status" value="1"/>
</dbReference>
<dbReference type="Pfam" id="PF01263">
    <property type="entry name" value="Aldose_epim"/>
    <property type="match status" value="1"/>
</dbReference>
<dbReference type="Proteomes" id="UP000643403">
    <property type="component" value="Unassembled WGS sequence"/>
</dbReference>
<sequence length="319" mass="35870">MSSGRNVMESQPQAHRPSPRTHTMAAGELVAVFRPEQGMIGLSLKHRGEEILRRVDELDEALATGMSIGIPLNYPYANRLRGRSYEFDGRRVELDPSSPWLMKDWNEVIIHGVPWPKLEWRVEEASDRRLRSRLAWNRPELLAVFPFEHEIEMTATLDGLGLTIETAVLANAGVRVPVSFGFHPYIGIPGLNRRQWQLTLPAMQGIVLDDRLLPVGERSDLPPYDDRLADLDFDHGFVVSPGASMSIAGNGRRVSVDFLDNFPYAQIYAPPTHDYISLEPMTAPADALTSHEDLPVVEPGERFAARFRLRVEATHNALH</sequence>
<comment type="caution">
    <text evidence="2">The sequence shown here is derived from an EMBL/GenBank/DDBJ whole genome shotgun (WGS) entry which is preliminary data.</text>
</comment>
<dbReference type="InterPro" id="IPR008183">
    <property type="entry name" value="Aldose_1/G6P_1-epimerase"/>
</dbReference>
<organism evidence="2 3">
    <name type="scientific">Cognatilysobacter xinjiangensis</name>
    <dbReference type="NCBI Taxonomy" id="546892"/>
    <lineage>
        <taxon>Bacteria</taxon>
        <taxon>Pseudomonadati</taxon>
        <taxon>Pseudomonadota</taxon>
        <taxon>Gammaproteobacteria</taxon>
        <taxon>Lysobacterales</taxon>
        <taxon>Lysobacteraceae</taxon>
        <taxon>Cognatilysobacter</taxon>
    </lineage>
</organism>
<dbReference type="InterPro" id="IPR014718">
    <property type="entry name" value="GH-type_carb-bd"/>
</dbReference>
<keyword evidence="3" id="KW-1185">Reference proteome</keyword>
<evidence type="ECO:0000256" key="1">
    <source>
        <dbReference type="SAM" id="MobiDB-lite"/>
    </source>
</evidence>
<accession>A0ABQ3BWT4</accession>
<dbReference type="SUPFAM" id="SSF74650">
    <property type="entry name" value="Galactose mutarotase-like"/>
    <property type="match status" value="1"/>
</dbReference>
<dbReference type="InterPro" id="IPR011013">
    <property type="entry name" value="Gal_mutarotase_sf_dom"/>
</dbReference>
<dbReference type="Gene3D" id="2.70.98.10">
    <property type="match status" value="1"/>
</dbReference>
<dbReference type="EMBL" id="BMXY01000001">
    <property type="protein sequence ID" value="GGZ59424.1"/>
    <property type="molecule type" value="Genomic_DNA"/>
</dbReference>
<protein>
    <submittedName>
        <fullName evidence="2">Aldose 1-epimerase</fullName>
    </submittedName>
</protein>
<evidence type="ECO:0000313" key="2">
    <source>
        <dbReference type="EMBL" id="GGZ59424.1"/>
    </source>
</evidence>
<feature type="compositionally biased region" description="Polar residues" evidence="1">
    <location>
        <begin position="1"/>
        <end position="13"/>
    </location>
</feature>
<dbReference type="RefSeq" id="WP_189447675.1">
    <property type="nucleotide sequence ID" value="NZ_BMXY01000001.1"/>
</dbReference>
<name>A0ABQ3BWT4_9GAMM</name>
<feature type="region of interest" description="Disordered" evidence="1">
    <location>
        <begin position="1"/>
        <end position="21"/>
    </location>
</feature>
<proteinExistence type="predicted"/>